<evidence type="ECO:0000313" key="2">
    <source>
        <dbReference type="Proteomes" id="UP001341840"/>
    </source>
</evidence>
<organism evidence="1 2">
    <name type="scientific">Stylosanthes scabra</name>
    <dbReference type="NCBI Taxonomy" id="79078"/>
    <lineage>
        <taxon>Eukaryota</taxon>
        <taxon>Viridiplantae</taxon>
        <taxon>Streptophyta</taxon>
        <taxon>Embryophyta</taxon>
        <taxon>Tracheophyta</taxon>
        <taxon>Spermatophyta</taxon>
        <taxon>Magnoliopsida</taxon>
        <taxon>eudicotyledons</taxon>
        <taxon>Gunneridae</taxon>
        <taxon>Pentapetalae</taxon>
        <taxon>rosids</taxon>
        <taxon>fabids</taxon>
        <taxon>Fabales</taxon>
        <taxon>Fabaceae</taxon>
        <taxon>Papilionoideae</taxon>
        <taxon>50 kb inversion clade</taxon>
        <taxon>dalbergioids sensu lato</taxon>
        <taxon>Dalbergieae</taxon>
        <taxon>Pterocarpus clade</taxon>
        <taxon>Stylosanthes</taxon>
    </lineage>
</organism>
<proteinExistence type="predicted"/>
<accession>A0ABU6Z5C9</accession>
<sequence>MHAASKFILNVPGSGGIHELMLVLPLGGLWDAVLIEEPERMNSVKACWALSINDSWLDCSPSKRSLFLPCQILSKQVRNKPPPSFPILSRIPTIQFLRLVSASASVLRVKEEMNQNFLAQLQSLNRLLFVGRDLFRSLQVVKPRLSAIPVSDGNVWTALLLCF</sequence>
<dbReference type="EMBL" id="JASCZI010271915">
    <property type="protein sequence ID" value="MED6217516.1"/>
    <property type="molecule type" value="Genomic_DNA"/>
</dbReference>
<protein>
    <submittedName>
        <fullName evidence="1">Uncharacterized protein</fullName>
    </submittedName>
</protein>
<comment type="caution">
    <text evidence="1">The sequence shown here is derived from an EMBL/GenBank/DDBJ whole genome shotgun (WGS) entry which is preliminary data.</text>
</comment>
<reference evidence="1 2" key="1">
    <citation type="journal article" date="2023" name="Plants (Basel)">
        <title>Bridging the Gap: Combining Genomics and Transcriptomics Approaches to Understand Stylosanthes scabra, an Orphan Legume from the Brazilian Caatinga.</title>
        <authorList>
            <person name="Ferreira-Neto J.R.C."/>
            <person name="da Silva M.D."/>
            <person name="Binneck E."/>
            <person name="de Melo N.F."/>
            <person name="da Silva R.H."/>
            <person name="de Melo A.L.T.M."/>
            <person name="Pandolfi V."/>
            <person name="Bustamante F.O."/>
            <person name="Brasileiro-Vidal A.C."/>
            <person name="Benko-Iseppon A.M."/>
        </authorList>
    </citation>
    <scope>NUCLEOTIDE SEQUENCE [LARGE SCALE GENOMIC DNA]</scope>
    <source>
        <tissue evidence="1">Leaves</tissue>
    </source>
</reference>
<gene>
    <name evidence="1" type="ORF">PIB30_018326</name>
</gene>
<dbReference type="Proteomes" id="UP001341840">
    <property type="component" value="Unassembled WGS sequence"/>
</dbReference>
<evidence type="ECO:0000313" key="1">
    <source>
        <dbReference type="EMBL" id="MED6217516.1"/>
    </source>
</evidence>
<keyword evidence="2" id="KW-1185">Reference proteome</keyword>
<name>A0ABU6Z5C9_9FABA</name>